<dbReference type="EMBL" id="JNHN01000179">
    <property type="protein sequence ID" value="KDS48817.1"/>
    <property type="molecule type" value="Genomic_DNA"/>
</dbReference>
<dbReference type="GeneID" id="82186701"/>
<feature type="domain" description="KAP NTPase" evidence="2">
    <location>
        <begin position="52"/>
        <end position="399"/>
    </location>
</feature>
<dbReference type="InterPro" id="IPR027417">
    <property type="entry name" value="P-loop_NTPase"/>
</dbReference>
<dbReference type="Pfam" id="PF07693">
    <property type="entry name" value="KAP_NTPase"/>
    <property type="match status" value="1"/>
</dbReference>
<evidence type="ECO:0000256" key="1">
    <source>
        <dbReference type="SAM" id="Phobius"/>
    </source>
</evidence>
<organism evidence="3 4">
    <name type="scientific">Bacteroides uniformis str. 3978 T3 ii</name>
    <dbReference type="NCBI Taxonomy" id="1339349"/>
    <lineage>
        <taxon>Bacteria</taxon>
        <taxon>Pseudomonadati</taxon>
        <taxon>Bacteroidota</taxon>
        <taxon>Bacteroidia</taxon>
        <taxon>Bacteroidales</taxon>
        <taxon>Bacteroidaceae</taxon>
        <taxon>Bacteroides</taxon>
    </lineage>
</organism>
<keyword evidence="1" id="KW-1133">Transmembrane helix</keyword>
<keyword evidence="1" id="KW-0812">Transmembrane</keyword>
<dbReference type="Proteomes" id="UP000028013">
    <property type="component" value="Unassembled WGS sequence"/>
</dbReference>
<accession>A0A078RYM6</accession>
<comment type="caution">
    <text evidence="3">The sequence shown here is derived from an EMBL/GenBank/DDBJ whole genome shotgun (WGS) entry which is preliminary data.</text>
</comment>
<dbReference type="RefSeq" id="WP_004291481.1">
    <property type="nucleotide sequence ID" value="NZ_JNHN01000179.1"/>
</dbReference>
<protein>
    <submittedName>
        <fullName evidence="3">KAP family P-loop domain protein</fullName>
    </submittedName>
</protein>
<feature type="transmembrane region" description="Helical" evidence="1">
    <location>
        <begin position="160"/>
        <end position="179"/>
    </location>
</feature>
<proteinExistence type="predicted"/>
<name>A0A078RYM6_BACUN</name>
<keyword evidence="1" id="KW-0472">Membrane</keyword>
<gene>
    <name evidence="3" type="ORF">M094_2508</name>
</gene>
<dbReference type="PATRIC" id="fig|1339349.3.peg.3620"/>
<sequence>METKLQSKQQYPRFIQNKPCGIDKFDGGSQERLAKTIARHFCQNDSLDEECTLPRIIGIEGIWGSGKSNVVKMLERELSDDYYFFEYDAWGHQEDLQRRSILELLTSKLIDDGILSGNATIKVKGGGTKTVSWSEKLKYLLARKTETVTEKYPLISNGMVAAFLVAVLTPIFTFIAYAVKPTPTTWWFSLLSIIIAALPVLIALCVWKWAYSKDHKYGWSYMLAIYQDKVEKDVCYETLSEDEPTVYEFKTWMQDISDFIKEKGQRKLVLVFDNMDRLPAEKVKELWSSIHTFFADSGFENVWAVIPFDETHLACAFGDETDEQTKQLTKYFINKTFPIVYRVAPPVITDYRSIFNKLFVEAFGETENEAKETINRIFRLVNPNANVREIISYINEMVALKQEWCNEILMINIALFCLKKTDILANPVEQILSGDYLNGIQTIINNDLQTQREIAALVYGVDVEDARQIPLKKYIEGCINGEEDHDINQYAETNKQFDTVLEEVIQCMDNALIDKIIHCLHKLTRKSDVILRVWQRIAQLKLKESIEKQVFPVEYQELLLHLDTESQNHVIAQLYKKIVRFNDFNGGDYFKTLDAIDRFIAQNKLACDFTSLIEAKTVKPNTFIDYIQAANATDAAYRDNATTKAYKYYQVATNSEALDNYLANLLPDNFDHADIVKTLKDNSTYTFPTLLQAITNCIDEQNVNKDNIGAIFTTYRLLASDEERPLPVTLDSTYINQLHSELETDGRNIKESGYYDLVAMQLAHGHSVSLIEGGDIKYVAELMDYYVDHGDLLVNSVGWNIPLLNETLQYMVNHKLGYKLLLSDILPQFEDIKNRIGVTDEVFIEHLAEWNTDLDKYITKNNIKDVIPDASFYDLTTKISNVLTDHINKIAFEALSEISVDTLYAQRTAHTSYYWFVAIKHLLAKIKSLPDNLTEFGKKILMDIASGTQSLNPFPNCFKNIVERLDKRKIKSTVTDIRNDFCIGKKTINAIKFQFFETWLRSHGNLKSQAGDVIDKIVKPVISDGACRSLILQNKDFYMDLINTAGDDAYELKKSLRNLIQKDSDPQLVKFVNSIDSVPEVETA</sequence>
<evidence type="ECO:0000313" key="3">
    <source>
        <dbReference type="EMBL" id="KDS48817.1"/>
    </source>
</evidence>
<dbReference type="InterPro" id="IPR011646">
    <property type="entry name" value="KAP_P-loop"/>
</dbReference>
<dbReference type="SUPFAM" id="SSF52540">
    <property type="entry name" value="P-loop containing nucleoside triphosphate hydrolases"/>
    <property type="match status" value="1"/>
</dbReference>
<feature type="transmembrane region" description="Helical" evidence="1">
    <location>
        <begin position="185"/>
        <end position="207"/>
    </location>
</feature>
<evidence type="ECO:0000313" key="4">
    <source>
        <dbReference type="Proteomes" id="UP000028013"/>
    </source>
</evidence>
<dbReference type="AlphaFoldDB" id="A0A078RYM6"/>
<evidence type="ECO:0000259" key="2">
    <source>
        <dbReference type="Pfam" id="PF07693"/>
    </source>
</evidence>
<reference evidence="3 4" key="1">
    <citation type="submission" date="2014-04" db="EMBL/GenBank/DDBJ databases">
        <authorList>
            <person name="Sears C."/>
            <person name="Carroll K."/>
            <person name="Sack B.R."/>
            <person name="Qadri F."/>
            <person name="Myers L.L."/>
            <person name="Chung G.-T."/>
            <person name="Escheverria P."/>
            <person name="Fraser C.M."/>
            <person name="Sadzewicz L."/>
            <person name="Shefchek K.A."/>
            <person name="Tallon L."/>
            <person name="Das S.P."/>
            <person name="Daugherty S."/>
            <person name="Mongodin E.F."/>
        </authorList>
    </citation>
    <scope>NUCLEOTIDE SEQUENCE [LARGE SCALE GENOMIC DNA]</scope>
    <source>
        <strain evidence="3 4">3978 T3 ii</strain>
    </source>
</reference>